<dbReference type="GO" id="GO:0005978">
    <property type="term" value="P:glycogen biosynthetic process"/>
    <property type="evidence" value="ECO:0007669"/>
    <property type="project" value="UniProtKB-UniPathway"/>
</dbReference>
<protein>
    <recommendedName>
        <fullName evidence="8">Glycogen [starch] synthase</fullName>
        <ecNumber evidence="8">2.4.1.11</ecNumber>
    </recommendedName>
</protein>
<dbReference type="EMBL" id="QKRW01000006">
    <property type="protein sequence ID" value="RAL66512.1"/>
    <property type="molecule type" value="Genomic_DNA"/>
</dbReference>
<dbReference type="Pfam" id="PF05693">
    <property type="entry name" value="Glycogen_syn"/>
    <property type="match status" value="1"/>
</dbReference>
<dbReference type="AlphaFoldDB" id="A0A395J210"/>
<evidence type="ECO:0000256" key="4">
    <source>
        <dbReference type="ARBA" id="ARBA00022679"/>
    </source>
</evidence>
<dbReference type="Proteomes" id="UP000249056">
    <property type="component" value="Unassembled WGS sequence"/>
</dbReference>
<evidence type="ECO:0000256" key="3">
    <source>
        <dbReference type="ARBA" id="ARBA00022676"/>
    </source>
</evidence>
<evidence type="ECO:0000313" key="9">
    <source>
        <dbReference type="EMBL" id="RAL66512.1"/>
    </source>
</evidence>
<evidence type="ECO:0000256" key="8">
    <source>
        <dbReference type="RuleBase" id="RU363104"/>
    </source>
</evidence>
<comment type="catalytic activity">
    <reaction evidence="7">
        <text>[(1-&gt;4)-alpha-D-glucosyl](n) + UDP-alpha-D-glucose = [(1-&gt;4)-alpha-D-glucosyl](n+1) + UDP + H(+)</text>
        <dbReference type="Rhea" id="RHEA:18549"/>
        <dbReference type="Rhea" id="RHEA-COMP:9584"/>
        <dbReference type="Rhea" id="RHEA-COMP:9587"/>
        <dbReference type="ChEBI" id="CHEBI:15378"/>
        <dbReference type="ChEBI" id="CHEBI:15444"/>
        <dbReference type="ChEBI" id="CHEBI:58223"/>
        <dbReference type="ChEBI" id="CHEBI:58885"/>
        <dbReference type="EC" id="2.4.1.11"/>
    </reaction>
    <physiologicalReaction direction="left-to-right" evidence="7">
        <dbReference type="Rhea" id="RHEA:18550"/>
    </physiologicalReaction>
</comment>
<dbReference type="Gene3D" id="6.10.260.10">
    <property type="match status" value="1"/>
</dbReference>
<dbReference type="PANTHER" id="PTHR10176">
    <property type="entry name" value="GLYCOGEN SYNTHASE"/>
    <property type="match status" value="1"/>
</dbReference>
<keyword evidence="5 8" id="KW-0320">Glycogen biosynthesis</keyword>
<proteinExistence type="inferred from homology"/>
<dbReference type="Gene3D" id="3.40.50.2000">
    <property type="entry name" value="Glycogen Phosphorylase B"/>
    <property type="match status" value="1"/>
</dbReference>
<dbReference type="PANTHER" id="PTHR10176:SF3">
    <property type="entry name" value="GLYCOGEN [STARCH] SYNTHASE"/>
    <property type="match status" value="1"/>
</dbReference>
<sequence length="511" mass="58249">MSETNRDIKNHFLFEIATEVANRVGGIYSVIKSKAPVTTAEYGDRYTLIGPLNRHSAAVEVEALTPTNPHLAATIESMEERGIQLVYGRWLIEGAPRVLLIDTKSAYRFLDEWKADLWNTAGIPSPPGDDETNEAVVFGYLVAWFLGEFVAHEKEKAVIAHFTNVTTIFTTHATLLGRYLCAGSVDFYNNLQFFDVDAEAGKRGIYHRYCIERASAHSCDVFTTVSHITAYESEHLLKRKPDGVLPNGLNVTKFSAMHEFQNLHQQAKEKITDFVRGHFYGHNDFDPENTLYFFTAGRYEYRNKGVDMFIESLARLNHRLKSSGSKMTVVAFIIMPAQTQSLTVEALKGQAVIKSLRDTCDVIQTGVGRRIFERAIKWHEGESMPDEKELITSQDRILLRRRLFAMKRHGLPPIVTHNMANDSEDPILNQIRRVQLFNHPTDRVKVIFHPEFLNSANPVLPMDYDEFVRGTHLGVFSSYYEPWVTHLRNVPSWVFQVLQPTCPGLVVTWRN</sequence>
<comment type="similarity">
    <text evidence="2 8">Belongs to the glycosyltransferase 3 family.</text>
</comment>
<dbReference type="OrthoDB" id="6335297at2759"/>
<dbReference type="UniPathway" id="UPA00164"/>
<comment type="pathway">
    <text evidence="1 8">Glycan biosynthesis; glycogen biosynthesis.</text>
</comment>
<keyword evidence="3 8" id="KW-0328">Glycosyltransferase</keyword>
<evidence type="ECO:0000256" key="5">
    <source>
        <dbReference type="ARBA" id="ARBA00023056"/>
    </source>
</evidence>
<comment type="caution">
    <text evidence="9">The sequence shown here is derived from an EMBL/GenBank/DDBJ whole genome shotgun (WGS) entry which is preliminary data.</text>
</comment>
<comment type="function">
    <text evidence="8">Transfers the glycosyl residue from UDP-Glc to the non-reducing end of alpha-1,4-glucan.</text>
</comment>
<accession>A0A395J210</accession>
<evidence type="ECO:0000256" key="1">
    <source>
        <dbReference type="ARBA" id="ARBA00004964"/>
    </source>
</evidence>
<dbReference type="FunFam" id="3.40.50.2000:FF:000045">
    <property type="entry name" value="Glycogen [starch] synthase"/>
    <property type="match status" value="1"/>
</dbReference>
<evidence type="ECO:0000256" key="6">
    <source>
        <dbReference type="ARBA" id="ARBA00043883"/>
    </source>
</evidence>
<dbReference type="EC" id="2.4.1.11" evidence="8"/>
<evidence type="ECO:0000256" key="7">
    <source>
        <dbReference type="ARBA" id="ARBA00047345"/>
    </source>
</evidence>
<dbReference type="SUPFAM" id="SSF53756">
    <property type="entry name" value="UDP-Glycosyltransferase/glycogen phosphorylase"/>
    <property type="match status" value="1"/>
</dbReference>
<evidence type="ECO:0000256" key="2">
    <source>
        <dbReference type="ARBA" id="ARBA00010686"/>
    </source>
</evidence>
<dbReference type="GO" id="GO:0005737">
    <property type="term" value="C:cytoplasm"/>
    <property type="evidence" value="ECO:0007669"/>
    <property type="project" value="TreeGrafter"/>
</dbReference>
<dbReference type="GO" id="GO:0004373">
    <property type="term" value="F:alpha-1,4-glucan glucosyltransferase (UDP-glucose donor) activity"/>
    <property type="evidence" value="ECO:0007669"/>
    <property type="project" value="UniProtKB-EC"/>
</dbReference>
<name>A0A395J210_9HELO</name>
<keyword evidence="10" id="KW-1185">Reference proteome</keyword>
<organism evidence="9 10">
    <name type="scientific">Monilinia fructigena</name>
    <dbReference type="NCBI Taxonomy" id="38457"/>
    <lineage>
        <taxon>Eukaryota</taxon>
        <taxon>Fungi</taxon>
        <taxon>Dikarya</taxon>
        <taxon>Ascomycota</taxon>
        <taxon>Pezizomycotina</taxon>
        <taxon>Leotiomycetes</taxon>
        <taxon>Helotiales</taxon>
        <taxon>Sclerotiniaceae</taxon>
        <taxon>Monilinia</taxon>
    </lineage>
</organism>
<gene>
    <name evidence="9" type="ORF">DID88_006202</name>
</gene>
<evidence type="ECO:0000313" key="10">
    <source>
        <dbReference type="Proteomes" id="UP000249056"/>
    </source>
</evidence>
<dbReference type="InterPro" id="IPR008631">
    <property type="entry name" value="Glycogen_synth"/>
</dbReference>
<comment type="function">
    <text evidence="6">Glycogen synthase participates in the glycogen biosynthetic process along with glycogenin and glycogen branching enzyme. Extends the primer composed of a few glucose units formed by glycogenin by adding new glucose units to it. In this context, glycogen synthase transfers the glycosyl residue from UDP-Glc to the non-reducing end of alpha-1,4-glucan.</text>
</comment>
<reference evidence="9 10" key="1">
    <citation type="submission" date="2018-06" db="EMBL/GenBank/DDBJ databases">
        <title>Genome Sequence of the Brown Rot Fungal Pathogen Monilinia fructigena.</title>
        <authorList>
            <person name="Landi L."/>
            <person name="De Miccolis Angelini R.M."/>
            <person name="Pollastro S."/>
            <person name="Abate D."/>
            <person name="Faretra F."/>
            <person name="Romanazzi G."/>
        </authorList>
    </citation>
    <scope>NUCLEOTIDE SEQUENCE [LARGE SCALE GENOMIC DNA]</scope>
    <source>
        <strain evidence="9 10">Mfrg269</strain>
    </source>
</reference>
<keyword evidence="4 8" id="KW-0808">Transferase</keyword>